<sequence length="172" mass="19209">MIKWIGAMLIFGSSTWIGLQQAKQLAKRPLEIRQLRTCLSLLETDISYGTKPLADACLDIASREDHLISTLFAEMSKYLSDLNGQSTFTCIQAAVDQVWPETVMGSTEKRILLDLAKVLGASDRENQLSHLTIAIKSLEAQEEYAKAEQLRYSKMYRTIGVLAGTLIILLMI</sequence>
<dbReference type="PIRSF" id="PIRSF021435">
    <property type="entry name" value="SpoIIIAB"/>
    <property type="match status" value="1"/>
</dbReference>
<accession>A0A926N6L9</accession>
<keyword evidence="2" id="KW-1185">Reference proteome</keyword>
<dbReference type="NCBIfam" id="TIGR02833">
    <property type="entry name" value="spore_III_AB"/>
    <property type="match status" value="1"/>
</dbReference>
<proteinExistence type="predicted"/>
<organism evidence="1 2">
    <name type="scientific">Polycladospora coralii</name>
    <dbReference type="NCBI Taxonomy" id="2771432"/>
    <lineage>
        <taxon>Bacteria</taxon>
        <taxon>Bacillati</taxon>
        <taxon>Bacillota</taxon>
        <taxon>Bacilli</taxon>
        <taxon>Bacillales</taxon>
        <taxon>Thermoactinomycetaceae</taxon>
        <taxon>Polycladospora</taxon>
    </lineage>
</organism>
<dbReference type="Proteomes" id="UP000661691">
    <property type="component" value="Unassembled WGS sequence"/>
</dbReference>
<reference evidence="1" key="1">
    <citation type="submission" date="2020-09" db="EMBL/GenBank/DDBJ databases">
        <title>A novel bacterium of genus Hazenella, isolated from South China Sea.</title>
        <authorList>
            <person name="Huang H."/>
            <person name="Mo K."/>
            <person name="Hu Y."/>
        </authorList>
    </citation>
    <scope>NUCLEOTIDE SEQUENCE</scope>
    <source>
        <strain evidence="1">IB182357</strain>
    </source>
</reference>
<name>A0A926N6L9_9BACL</name>
<protein>
    <submittedName>
        <fullName evidence="1">Stage III sporulation protein AB</fullName>
    </submittedName>
</protein>
<dbReference type="InterPro" id="IPR014198">
    <property type="entry name" value="Spore_III_AB"/>
</dbReference>
<evidence type="ECO:0000313" key="2">
    <source>
        <dbReference type="Proteomes" id="UP000661691"/>
    </source>
</evidence>
<dbReference type="RefSeq" id="WP_191142388.1">
    <property type="nucleotide sequence ID" value="NZ_JACXAH010000020.1"/>
</dbReference>
<dbReference type="EMBL" id="JACXAH010000020">
    <property type="protein sequence ID" value="MBD1373234.1"/>
    <property type="molecule type" value="Genomic_DNA"/>
</dbReference>
<comment type="caution">
    <text evidence="1">The sequence shown here is derived from an EMBL/GenBank/DDBJ whole genome shotgun (WGS) entry which is preliminary data.</text>
</comment>
<evidence type="ECO:0000313" key="1">
    <source>
        <dbReference type="EMBL" id="MBD1373234.1"/>
    </source>
</evidence>
<gene>
    <name evidence="1" type="primary">spoIIIAB</name>
    <name evidence="1" type="ORF">IC620_12835</name>
</gene>
<dbReference type="Pfam" id="PF09548">
    <property type="entry name" value="Spore_III_AB"/>
    <property type="match status" value="1"/>
</dbReference>
<dbReference type="AlphaFoldDB" id="A0A926N6L9"/>